<keyword evidence="4" id="KW-0560">Oxidoreductase</keyword>
<dbReference type="CDD" id="cd09071">
    <property type="entry name" value="FAR_C"/>
    <property type="match status" value="1"/>
</dbReference>
<evidence type="ECO:0000313" key="8">
    <source>
        <dbReference type="EMBL" id="EOY33484.1"/>
    </source>
</evidence>
<dbReference type="GO" id="GO:0035336">
    <property type="term" value="P:long-chain fatty-acyl-CoA metabolic process"/>
    <property type="evidence" value="ECO:0000318"/>
    <property type="project" value="GO_Central"/>
</dbReference>
<dbReference type="GO" id="GO:0102965">
    <property type="term" value="F:alcohol-forming long-chain fatty acyl-CoA reductase activity"/>
    <property type="evidence" value="ECO:0007669"/>
    <property type="project" value="UniProtKB-EC"/>
</dbReference>
<dbReference type="EMBL" id="CM001887">
    <property type="protein sequence ID" value="EOY33484.1"/>
    <property type="molecule type" value="Genomic_DNA"/>
</dbReference>
<dbReference type="InParanoid" id="A0A061GZR3"/>
<dbReference type="Gramene" id="EOY33484">
    <property type="protein sequence ID" value="EOY33484"/>
    <property type="gene ID" value="TCM_041457"/>
</dbReference>
<feature type="domain" description="Fatty acyl-CoA reductase C-terminal" evidence="6">
    <location>
        <begin position="441"/>
        <end position="532"/>
    </location>
</feature>
<evidence type="ECO:0000313" key="9">
    <source>
        <dbReference type="Proteomes" id="UP000026915"/>
    </source>
</evidence>
<keyword evidence="9" id="KW-1185">Reference proteome</keyword>
<dbReference type="Pfam" id="PF03015">
    <property type="entry name" value="Sterile"/>
    <property type="match status" value="1"/>
</dbReference>
<dbReference type="GO" id="GO:0080019">
    <property type="term" value="F:alcohol-forming very long-chain fatty acyl-CoA reductase activity"/>
    <property type="evidence" value="ECO:0000318"/>
    <property type="project" value="GO_Central"/>
</dbReference>
<organism evidence="8 9">
    <name type="scientific">Theobroma cacao</name>
    <name type="common">Cacao</name>
    <name type="synonym">Cocoa</name>
    <dbReference type="NCBI Taxonomy" id="3641"/>
    <lineage>
        <taxon>Eukaryota</taxon>
        <taxon>Viridiplantae</taxon>
        <taxon>Streptophyta</taxon>
        <taxon>Embryophyta</taxon>
        <taxon>Tracheophyta</taxon>
        <taxon>Spermatophyta</taxon>
        <taxon>Magnoliopsida</taxon>
        <taxon>eudicotyledons</taxon>
        <taxon>Gunneridae</taxon>
        <taxon>Pentapetalae</taxon>
        <taxon>rosids</taxon>
        <taxon>malvids</taxon>
        <taxon>Malvales</taxon>
        <taxon>Malvaceae</taxon>
        <taxon>Byttnerioideae</taxon>
        <taxon>Theobroma</taxon>
    </lineage>
</organism>
<evidence type="ECO:0000259" key="7">
    <source>
        <dbReference type="Pfam" id="PF07993"/>
    </source>
</evidence>
<comment type="similarity">
    <text evidence="1 4">Belongs to the fatty acyl-CoA reductase family.</text>
</comment>
<dbReference type="EC" id="1.2.1.84" evidence="4"/>
<evidence type="ECO:0000256" key="5">
    <source>
        <dbReference type="SAM" id="Coils"/>
    </source>
</evidence>
<gene>
    <name evidence="8" type="ORF">TCM_041457</name>
</gene>
<keyword evidence="4" id="KW-0521">NADP</keyword>
<accession>A0A061GZR3</accession>
<proteinExistence type="inferred from homology"/>
<keyword evidence="5" id="KW-0175">Coiled coil</keyword>
<evidence type="ECO:0000259" key="6">
    <source>
        <dbReference type="Pfam" id="PF03015"/>
    </source>
</evidence>
<protein>
    <recommendedName>
        <fullName evidence="4">Fatty acyl-CoA reductase</fullName>
        <ecNumber evidence="4">1.2.1.84</ecNumber>
    </recommendedName>
</protein>
<dbReference type="InterPro" id="IPR013120">
    <property type="entry name" value="FAR_NAD-bd"/>
</dbReference>
<evidence type="ECO:0000256" key="1">
    <source>
        <dbReference type="ARBA" id="ARBA00005928"/>
    </source>
</evidence>
<dbReference type="Proteomes" id="UP000026915">
    <property type="component" value="Chromosome 9"/>
</dbReference>
<dbReference type="PANTHER" id="PTHR11011:SF109">
    <property type="entry name" value="FATTY ACYL-COA REDUCTASE 1"/>
    <property type="match status" value="1"/>
</dbReference>
<dbReference type="Gene3D" id="3.40.50.720">
    <property type="entry name" value="NAD(P)-binding Rossmann-like Domain"/>
    <property type="match status" value="1"/>
</dbReference>
<reference evidence="8 9" key="1">
    <citation type="journal article" date="2013" name="Genome Biol.">
        <title>The genome sequence of the most widely cultivated cacao type and its use to identify candidate genes regulating pod color.</title>
        <authorList>
            <person name="Motamayor J.C."/>
            <person name="Mockaitis K."/>
            <person name="Schmutz J."/>
            <person name="Haiminen N."/>
            <person name="Iii D.L."/>
            <person name="Cornejo O."/>
            <person name="Findley S.D."/>
            <person name="Zheng P."/>
            <person name="Utro F."/>
            <person name="Royaert S."/>
            <person name="Saski C."/>
            <person name="Jenkins J."/>
            <person name="Podicheti R."/>
            <person name="Zhao M."/>
            <person name="Scheffler B.E."/>
            <person name="Stack J.C."/>
            <person name="Feltus F.A."/>
            <person name="Mustiga G.M."/>
            <person name="Amores F."/>
            <person name="Phillips W."/>
            <person name="Marelli J.P."/>
            <person name="May G.D."/>
            <person name="Shapiro H."/>
            <person name="Ma J."/>
            <person name="Bustamante C.D."/>
            <person name="Schnell R.J."/>
            <person name="Main D."/>
            <person name="Gilbert D."/>
            <person name="Parida L."/>
            <person name="Kuhn D.N."/>
        </authorList>
    </citation>
    <scope>NUCLEOTIDE SEQUENCE [LARGE SCALE GENOMIC DNA]</scope>
    <source>
        <strain evidence="9">cv. Matina 1-6</strain>
    </source>
</reference>
<dbReference type="OMA" id="TNPITWQ"/>
<dbReference type="AlphaFoldDB" id="A0A061GZR3"/>
<dbReference type="SUPFAM" id="SSF51735">
    <property type="entry name" value="NAD(P)-binding Rossmann-fold domains"/>
    <property type="match status" value="1"/>
</dbReference>
<dbReference type="STRING" id="3641.A0A061GZR3"/>
<comment type="catalytic activity">
    <reaction evidence="4">
        <text>a long-chain fatty acyl-CoA + 2 NADPH + 2 H(+) = a long-chain primary fatty alcohol + 2 NADP(+) + CoA</text>
        <dbReference type="Rhea" id="RHEA:52716"/>
        <dbReference type="ChEBI" id="CHEBI:15378"/>
        <dbReference type="ChEBI" id="CHEBI:57287"/>
        <dbReference type="ChEBI" id="CHEBI:57783"/>
        <dbReference type="ChEBI" id="CHEBI:58349"/>
        <dbReference type="ChEBI" id="CHEBI:77396"/>
        <dbReference type="ChEBI" id="CHEBI:83139"/>
        <dbReference type="EC" id="1.2.1.84"/>
    </reaction>
</comment>
<keyword evidence="2 4" id="KW-0444">Lipid biosynthesis</keyword>
<dbReference type="InterPro" id="IPR026055">
    <property type="entry name" value="FAR"/>
</dbReference>
<keyword evidence="3 4" id="KW-0443">Lipid metabolism</keyword>
<dbReference type="PANTHER" id="PTHR11011">
    <property type="entry name" value="MALE STERILITY PROTEIN 2-RELATED"/>
    <property type="match status" value="1"/>
</dbReference>
<dbReference type="InterPro" id="IPR033640">
    <property type="entry name" value="FAR_C"/>
</dbReference>
<name>A0A061GZR3_THECC</name>
<feature type="domain" description="Thioester reductase (TE)" evidence="7">
    <location>
        <begin position="61"/>
        <end position="360"/>
    </location>
</feature>
<comment type="function">
    <text evidence="4">Catalyzes the reduction of fatty acyl-CoA to fatty alcohols.</text>
</comment>
<feature type="coiled-coil region" evidence="5">
    <location>
        <begin position="231"/>
        <end position="258"/>
    </location>
</feature>
<sequence>MRWGLDEADFPFHCSEDLWPQKRKLYDGKCNNLESGNRSVIPMESGSVLQFLDNKSIFVIGATGFLAKIFVEKILRVQPNVKKLYLLLRAEDSKSATQRFHNEIIGKELFKVLKEKWGNNFNSFISEKIAVVPGDISHEDLGLKNSKLEKELRREVDVVVNSAATTNFDERYDVALGLNVLGAKHVLDFAKKCAKLKVFVHVSTAYVAGEKSGLILESSFSMGKTLNGVSGLDINVEMKVAEEELKQLQAQGASEKEITLVMKDLGAERARLFGWPNTYVFTKAMGEMLVGNFKGDLPLVIVRPTIVTSTFKEPFPGWIEGLRTIDSVIVGLGKGKMTCFLGNPKVTIDLIPADMVINAMIVTMMAHANQSCDDAIYHVGSSLRNPMNSLNVHNFSYHYFTKNPLIDRNGKPTKTRKLLILSTMSRFRLYMKIRYSLPLKGLYLLSKLCPRYFTKVYNINDHKIKSVMRLAELYRPYVFFKGIFDDINLERLRMVAKESGMDLEVFNFDPRFIEWEEYFTKIHIPGLTRHVIRC</sequence>
<evidence type="ECO:0000256" key="2">
    <source>
        <dbReference type="ARBA" id="ARBA00022516"/>
    </source>
</evidence>
<evidence type="ECO:0000256" key="3">
    <source>
        <dbReference type="ARBA" id="ARBA00023098"/>
    </source>
</evidence>
<dbReference type="GO" id="GO:0010345">
    <property type="term" value="P:suberin biosynthetic process"/>
    <property type="evidence" value="ECO:0000318"/>
    <property type="project" value="GO_Central"/>
</dbReference>
<dbReference type="CDD" id="cd05236">
    <property type="entry name" value="FAR-N_SDR_e"/>
    <property type="match status" value="1"/>
</dbReference>
<dbReference type="HOGENOM" id="CLU_024661_4_1_1"/>
<dbReference type="eggNOG" id="KOG1221">
    <property type="taxonomic scope" value="Eukaryota"/>
</dbReference>
<dbReference type="InterPro" id="IPR036291">
    <property type="entry name" value="NAD(P)-bd_dom_sf"/>
</dbReference>
<dbReference type="Pfam" id="PF07993">
    <property type="entry name" value="NAD_binding_4"/>
    <property type="match status" value="1"/>
</dbReference>
<evidence type="ECO:0000256" key="4">
    <source>
        <dbReference type="RuleBase" id="RU363097"/>
    </source>
</evidence>